<dbReference type="PROSITE" id="PS50994">
    <property type="entry name" value="INTEGRASE"/>
    <property type="match status" value="1"/>
</dbReference>
<dbReference type="GO" id="GO:0016787">
    <property type="term" value="F:hydrolase activity"/>
    <property type="evidence" value="ECO:0007669"/>
    <property type="project" value="UniProtKB-KW"/>
</dbReference>
<comment type="caution">
    <text evidence="8">The sequence shown here is derived from an EMBL/GenBank/DDBJ whole genome shotgun (WGS) entry which is preliminary data.</text>
</comment>
<dbReference type="Proteomes" id="UP000054843">
    <property type="component" value="Unassembled WGS sequence"/>
</dbReference>
<evidence type="ECO:0000259" key="7">
    <source>
        <dbReference type="PROSITE" id="PS50994"/>
    </source>
</evidence>
<dbReference type="InterPro" id="IPR041373">
    <property type="entry name" value="RT_RNaseH"/>
</dbReference>
<organism evidence="8 10">
    <name type="scientific">Trichinella papuae</name>
    <dbReference type="NCBI Taxonomy" id="268474"/>
    <lineage>
        <taxon>Eukaryota</taxon>
        <taxon>Metazoa</taxon>
        <taxon>Ecdysozoa</taxon>
        <taxon>Nematoda</taxon>
        <taxon>Enoplea</taxon>
        <taxon>Dorylaimia</taxon>
        <taxon>Trichinellida</taxon>
        <taxon>Trichinellidae</taxon>
        <taxon>Trichinella</taxon>
    </lineage>
</organism>
<keyword evidence="4" id="KW-0255">Endonuclease</keyword>
<dbReference type="GO" id="GO:0003964">
    <property type="term" value="F:RNA-directed DNA polymerase activity"/>
    <property type="evidence" value="ECO:0007669"/>
    <property type="project" value="UniProtKB-KW"/>
</dbReference>
<dbReference type="Pfam" id="PF17917">
    <property type="entry name" value="RT_RNaseH"/>
    <property type="match status" value="1"/>
</dbReference>
<evidence type="ECO:0000313" key="9">
    <source>
        <dbReference type="EMBL" id="KRZ74439.1"/>
    </source>
</evidence>
<feature type="domain" description="Integrase catalytic" evidence="7">
    <location>
        <begin position="99"/>
        <end position="272"/>
    </location>
</feature>
<dbReference type="SUPFAM" id="SSF53098">
    <property type="entry name" value="Ribonuclease H-like"/>
    <property type="match status" value="1"/>
</dbReference>
<proteinExistence type="predicted"/>
<keyword evidence="5" id="KW-0378">Hydrolase</keyword>
<evidence type="ECO:0000256" key="2">
    <source>
        <dbReference type="ARBA" id="ARBA00022695"/>
    </source>
</evidence>
<dbReference type="PANTHER" id="PTHR37984">
    <property type="entry name" value="PROTEIN CBG26694"/>
    <property type="match status" value="1"/>
</dbReference>
<keyword evidence="6" id="KW-0695">RNA-directed DNA polymerase</keyword>
<dbReference type="EMBL" id="JYDO01000050">
    <property type="protein sequence ID" value="KRZ74439.1"/>
    <property type="molecule type" value="Genomic_DNA"/>
</dbReference>
<dbReference type="AlphaFoldDB" id="A0A0V1M1J1"/>
<evidence type="ECO:0000313" key="8">
    <source>
        <dbReference type="EMBL" id="KRZ65452.1"/>
    </source>
</evidence>
<dbReference type="InterPro" id="IPR012337">
    <property type="entry name" value="RNaseH-like_sf"/>
</dbReference>
<evidence type="ECO:0000256" key="1">
    <source>
        <dbReference type="ARBA" id="ARBA00022679"/>
    </source>
</evidence>
<accession>A0A0V1M1J1</accession>
<keyword evidence="3" id="KW-0540">Nuclease</keyword>
<dbReference type="GO" id="GO:0003676">
    <property type="term" value="F:nucleic acid binding"/>
    <property type="evidence" value="ECO:0007669"/>
    <property type="project" value="InterPro"/>
</dbReference>
<name>A0A0V1M1J1_9BILA</name>
<evidence type="ECO:0000256" key="3">
    <source>
        <dbReference type="ARBA" id="ARBA00022722"/>
    </source>
</evidence>
<dbReference type="InterPro" id="IPR036397">
    <property type="entry name" value="RNaseH_sf"/>
</dbReference>
<dbReference type="InterPro" id="IPR050951">
    <property type="entry name" value="Retrovirus_Pol_polyprotein"/>
</dbReference>
<dbReference type="PANTHER" id="PTHR37984:SF5">
    <property type="entry name" value="PROTEIN NYNRIN-LIKE"/>
    <property type="match status" value="1"/>
</dbReference>
<dbReference type="InterPro" id="IPR001584">
    <property type="entry name" value="Integrase_cat-core"/>
</dbReference>
<keyword evidence="2" id="KW-0548">Nucleotidyltransferase</keyword>
<evidence type="ECO:0000256" key="6">
    <source>
        <dbReference type="ARBA" id="ARBA00022918"/>
    </source>
</evidence>
<evidence type="ECO:0000256" key="4">
    <source>
        <dbReference type="ARBA" id="ARBA00022759"/>
    </source>
</evidence>
<dbReference type="GO" id="GO:0004519">
    <property type="term" value="F:endonuclease activity"/>
    <property type="evidence" value="ECO:0007669"/>
    <property type="project" value="UniProtKB-KW"/>
</dbReference>
<reference evidence="8 10" key="1">
    <citation type="submission" date="2015-01" db="EMBL/GenBank/DDBJ databases">
        <title>Evolution of Trichinella species and genotypes.</title>
        <authorList>
            <person name="Korhonen P.K."/>
            <person name="Edoardo P."/>
            <person name="Giuseppe L.R."/>
            <person name="Gasser R.B."/>
        </authorList>
    </citation>
    <scope>NUCLEOTIDE SEQUENCE [LARGE SCALE GENOMIC DNA]</scope>
    <source>
        <strain evidence="8">ISS1980</strain>
    </source>
</reference>
<sequence>MDLDASKEAQKAMLSYECGEDKLRVTAFACRTVSKQEKNCCSTQCDMLALVWEVPDSGEKSLLQVELCRRIPEILESAYNYLTGANLGVGKTLAKLCQRCCMPCRRSNRSATRFSVSAWIYSSQRKRQRGNQYILVFCDYFSMWPASANGCSTSGGEHPRERHFQSLCYGQFETIHFDQWRNFKTAALKEICRLFGTARMRTITYHPHSDELFERMNRILLDMLAKVFIDQPAEWDIYHRRVLMAYRFSATLSQIMFSREMQLPVDMIFSLLSDIPEEAIGLYLRRLGTDMER</sequence>
<evidence type="ECO:0000256" key="5">
    <source>
        <dbReference type="ARBA" id="ARBA00022801"/>
    </source>
</evidence>
<dbReference type="Gene3D" id="3.30.420.10">
    <property type="entry name" value="Ribonuclease H-like superfamily/Ribonuclease H"/>
    <property type="match status" value="1"/>
</dbReference>
<keyword evidence="1" id="KW-0808">Transferase</keyword>
<dbReference type="GO" id="GO:0015074">
    <property type="term" value="P:DNA integration"/>
    <property type="evidence" value="ECO:0007669"/>
    <property type="project" value="InterPro"/>
</dbReference>
<dbReference type="OrthoDB" id="5832112at2759"/>
<dbReference type="STRING" id="268474.A0A0V1M1J1"/>
<dbReference type="EMBL" id="JYDO01000358">
    <property type="protein sequence ID" value="KRZ65452.1"/>
    <property type="molecule type" value="Genomic_DNA"/>
</dbReference>
<keyword evidence="10" id="KW-1185">Reference proteome</keyword>
<evidence type="ECO:0000313" key="10">
    <source>
        <dbReference type="Proteomes" id="UP000054843"/>
    </source>
</evidence>
<protein>
    <recommendedName>
        <fullName evidence="7">Integrase catalytic domain-containing protein</fullName>
    </recommendedName>
</protein>
<gene>
    <name evidence="8" type="ORF">T10_8001</name>
    <name evidence="9" type="ORF">T10_8057</name>
</gene>